<reference evidence="1 2" key="1">
    <citation type="submission" date="2018-07" db="EMBL/GenBank/DDBJ databases">
        <title>Section-level genome sequencing of Aspergillus section Nigri to investigate inter- and intra-species variation.</title>
        <authorList>
            <consortium name="DOE Joint Genome Institute"/>
            <person name="Vesth T.C."/>
            <person name="Nybo J.L."/>
            <person name="Theobald S."/>
            <person name="Frisvad J.C."/>
            <person name="Larsen T.O."/>
            <person name="Nielsen K.F."/>
            <person name="Hoof J.B."/>
            <person name="Brandl J."/>
            <person name="Salamov A."/>
            <person name="Riley R."/>
            <person name="Gladden J.M."/>
            <person name="Phatale P."/>
            <person name="Nielsen M.T."/>
            <person name="Lyhne E.K."/>
            <person name="Kogle M.E."/>
            <person name="Strasser K."/>
            <person name="McDonnell E."/>
            <person name="Barry K."/>
            <person name="Clum A."/>
            <person name="Chen C."/>
            <person name="Nolan M."/>
            <person name="Sandor L."/>
            <person name="Kuo A."/>
            <person name="Lipzen A."/>
            <person name="Hainaut M."/>
            <person name="Drula E."/>
            <person name="Tsang A."/>
            <person name="Magnuson J.K."/>
            <person name="Henrissat B."/>
            <person name="Wiebenga A."/>
            <person name="Simmons B.A."/>
            <person name="Makela M.R."/>
            <person name="De vries R.P."/>
            <person name="Grigoriev I.V."/>
            <person name="Mortensen U.H."/>
            <person name="Baker S.E."/>
            <person name="Andersen M.R."/>
        </authorList>
    </citation>
    <scope>NUCLEOTIDE SEQUENCE [LARGE SCALE GENOMIC DNA]</scope>
    <source>
        <strain evidence="1 2">ATCC 13157</strain>
    </source>
</reference>
<keyword evidence="2" id="KW-1185">Reference proteome</keyword>
<gene>
    <name evidence="1" type="ORF">M752DRAFT_8672</name>
</gene>
<protein>
    <submittedName>
        <fullName evidence="1">Uncharacterized protein</fullName>
    </submittedName>
</protein>
<accession>A0A370Q0N5</accession>
<dbReference type="AlphaFoldDB" id="A0A370Q0N5"/>
<evidence type="ECO:0000313" key="2">
    <source>
        <dbReference type="Proteomes" id="UP000254937"/>
    </source>
</evidence>
<proteinExistence type="predicted"/>
<name>A0A370Q0N5_ASPPH</name>
<evidence type="ECO:0000313" key="1">
    <source>
        <dbReference type="EMBL" id="RDK47993.1"/>
    </source>
</evidence>
<dbReference type="Proteomes" id="UP000254937">
    <property type="component" value="Unassembled WGS sequence"/>
</dbReference>
<sequence length="79" mass="8859">MTAEKGVEEPGRGAGESWWCGLADWTGGLHVGNYYNHLVKVVMTLTRILPPLWATHLIHRPGGRWIRYGMLLCGTVRSK</sequence>
<organism evidence="1 2">
    <name type="scientific">Aspergillus phoenicis ATCC 13157</name>
    <dbReference type="NCBI Taxonomy" id="1353007"/>
    <lineage>
        <taxon>Eukaryota</taxon>
        <taxon>Fungi</taxon>
        <taxon>Dikarya</taxon>
        <taxon>Ascomycota</taxon>
        <taxon>Pezizomycotina</taxon>
        <taxon>Eurotiomycetes</taxon>
        <taxon>Eurotiomycetidae</taxon>
        <taxon>Eurotiales</taxon>
        <taxon>Aspergillaceae</taxon>
        <taxon>Aspergillus</taxon>
    </lineage>
</organism>
<dbReference type="EMBL" id="KZ851844">
    <property type="protein sequence ID" value="RDK47993.1"/>
    <property type="molecule type" value="Genomic_DNA"/>
</dbReference>